<evidence type="ECO:0000256" key="1">
    <source>
        <dbReference type="SAM" id="Phobius"/>
    </source>
</evidence>
<gene>
    <name evidence="2" type="ORF">TRIREDRAFT_106152</name>
</gene>
<evidence type="ECO:0000313" key="2">
    <source>
        <dbReference type="EMBL" id="EGR50041.1"/>
    </source>
</evidence>
<dbReference type="VEuPathDB" id="FungiDB:TRIREDRAFT_106152"/>
<sequence length="329" mass="37808">MTFSLTNKNKKVSFAVPIKPKEPALTEDELRSILPASFRNGSAWIGPPHNRVRYFLADDLNMSKLTEASAYFFVLGKVKSPRPLHYQQALGLEIQVSERLDTHLLWANGKIYIKPLPRYLLEPKFWTEYLDCPKSCPYATDFHLLRESGLMRRSAQFSQEVPCEHSKLWKCAMGLVYSYVALVAHESDFAIAQSHKLVPDSLEFHEWKLFVDRMLRGGKLYGQIDERFTYGELDLARLNTVMMLHRPLRYLSPWGGDDSDGFFPGHRFSPLPALSTAVATVLFSSEQTKLVMLKLKQNKSLVLVIVISCLWIILYSILFMGERSRETRL</sequence>
<keyword evidence="1" id="KW-0812">Transmembrane</keyword>
<dbReference type="Pfam" id="PF20246">
    <property type="entry name" value="DUF6601"/>
    <property type="match status" value="1"/>
</dbReference>
<keyword evidence="1" id="KW-1133">Transmembrane helix</keyword>
<accession>G0RGG4</accession>
<name>G0RGG4_HYPJQ</name>
<dbReference type="GeneID" id="18481197"/>
<dbReference type="InterPro" id="IPR046536">
    <property type="entry name" value="DUF6601"/>
</dbReference>
<dbReference type="PANTHER" id="PTHR34414">
    <property type="entry name" value="HET DOMAIN-CONTAINING PROTEIN-RELATED"/>
    <property type="match status" value="1"/>
</dbReference>
<dbReference type="PANTHER" id="PTHR34414:SF1">
    <property type="entry name" value="SUBTILISIN-LIKE SERINE PROTEASE"/>
    <property type="match status" value="1"/>
</dbReference>
<dbReference type="AlphaFoldDB" id="G0RGG4"/>
<reference evidence="2 3" key="1">
    <citation type="journal article" date="2008" name="Nat. Biotechnol.">
        <title>Genome sequencing and analysis of the biomass-degrading fungus Trichoderma reesei (syn. Hypocrea jecorina).</title>
        <authorList>
            <person name="Martinez D."/>
            <person name="Berka R.M."/>
            <person name="Henrissat B."/>
            <person name="Saloheimo M."/>
            <person name="Arvas M."/>
            <person name="Baker S.E."/>
            <person name="Chapman J."/>
            <person name="Chertkov O."/>
            <person name="Coutinho P.M."/>
            <person name="Cullen D."/>
            <person name="Danchin E.G."/>
            <person name="Grigoriev I.V."/>
            <person name="Harris P."/>
            <person name="Jackson M."/>
            <person name="Kubicek C.P."/>
            <person name="Han C.S."/>
            <person name="Ho I."/>
            <person name="Larrondo L.F."/>
            <person name="de Leon A.L."/>
            <person name="Magnuson J.K."/>
            <person name="Merino S."/>
            <person name="Misra M."/>
            <person name="Nelson B."/>
            <person name="Putnam N."/>
            <person name="Robbertse B."/>
            <person name="Salamov A.A."/>
            <person name="Schmoll M."/>
            <person name="Terry A."/>
            <person name="Thayer N."/>
            <person name="Westerholm-Parvinen A."/>
            <person name="Schoch C.L."/>
            <person name="Yao J."/>
            <person name="Barabote R."/>
            <person name="Nelson M.A."/>
            <person name="Detter C."/>
            <person name="Bruce D."/>
            <person name="Kuske C.R."/>
            <person name="Xie G."/>
            <person name="Richardson P."/>
            <person name="Rokhsar D.S."/>
            <person name="Lucas S.M."/>
            <person name="Rubin E.M."/>
            <person name="Dunn-Coleman N."/>
            <person name="Ward M."/>
            <person name="Brettin T.S."/>
        </authorList>
    </citation>
    <scope>NUCLEOTIDE SEQUENCE [LARGE SCALE GENOMIC DNA]</scope>
    <source>
        <strain evidence="2 3">QM6a</strain>
    </source>
</reference>
<organism evidence="3">
    <name type="scientific">Hypocrea jecorina (strain QM6a)</name>
    <name type="common">Trichoderma reesei</name>
    <dbReference type="NCBI Taxonomy" id="431241"/>
    <lineage>
        <taxon>Eukaryota</taxon>
        <taxon>Fungi</taxon>
        <taxon>Dikarya</taxon>
        <taxon>Ascomycota</taxon>
        <taxon>Pezizomycotina</taxon>
        <taxon>Sordariomycetes</taxon>
        <taxon>Hypocreomycetidae</taxon>
        <taxon>Hypocreales</taxon>
        <taxon>Hypocreaceae</taxon>
        <taxon>Trichoderma</taxon>
    </lineage>
</organism>
<dbReference type="EMBL" id="GL985061">
    <property type="protein sequence ID" value="EGR50041.1"/>
    <property type="molecule type" value="Genomic_DNA"/>
</dbReference>
<dbReference type="RefSeq" id="XP_006964358.1">
    <property type="nucleotide sequence ID" value="XM_006964296.1"/>
</dbReference>
<dbReference type="HOGENOM" id="CLU_043687_0_2_1"/>
<feature type="transmembrane region" description="Helical" evidence="1">
    <location>
        <begin position="301"/>
        <end position="321"/>
    </location>
</feature>
<dbReference type="Proteomes" id="UP000008984">
    <property type="component" value="Unassembled WGS sequence"/>
</dbReference>
<dbReference type="OrthoDB" id="5086500at2759"/>
<dbReference type="KEGG" id="tre:TRIREDRAFT_106152"/>
<evidence type="ECO:0000313" key="3">
    <source>
        <dbReference type="Proteomes" id="UP000008984"/>
    </source>
</evidence>
<keyword evidence="1" id="KW-0472">Membrane</keyword>
<protein>
    <submittedName>
        <fullName evidence="2">Predicted protein</fullName>
    </submittedName>
</protein>
<dbReference type="STRING" id="431241.G0RGG4"/>
<proteinExistence type="predicted"/>
<keyword evidence="3" id="KW-1185">Reference proteome</keyword>
<dbReference type="eggNOG" id="ENOG502SI6N">
    <property type="taxonomic scope" value="Eukaryota"/>
</dbReference>